<evidence type="ECO:0000313" key="6">
    <source>
        <dbReference type="EMBL" id="GEP96087.1"/>
    </source>
</evidence>
<dbReference type="EMBL" id="BKAU01000002">
    <property type="protein sequence ID" value="GEP96087.1"/>
    <property type="molecule type" value="Genomic_DNA"/>
</dbReference>
<evidence type="ECO:0000256" key="3">
    <source>
        <dbReference type="PIRSR" id="PIRSR000390-1"/>
    </source>
</evidence>
<reference evidence="6 7" key="1">
    <citation type="submission" date="2019-07" db="EMBL/GenBank/DDBJ databases">
        <title>Whole genome shotgun sequence of Chitinophaga cymbidii NBRC 109752.</title>
        <authorList>
            <person name="Hosoyama A."/>
            <person name="Uohara A."/>
            <person name="Ohji S."/>
            <person name="Ichikawa N."/>
        </authorList>
    </citation>
    <scope>NUCLEOTIDE SEQUENCE [LARGE SCALE GENOMIC DNA]</scope>
    <source>
        <strain evidence="6 7">NBRC 109752</strain>
    </source>
</reference>
<gene>
    <name evidence="6" type="primary">porR</name>
    <name evidence="6" type="ORF">CCY01nite_23470</name>
</gene>
<dbReference type="PIRSF" id="PIRSF000390">
    <property type="entry name" value="PLP_StrS"/>
    <property type="match status" value="1"/>
</dbReference>
<dbReference type="AlphaFoldDB" id="A0A512RK57"/>
<dbReference type="PANTHER" id="PTHR30244">
    <property type="entry name" value="TRANSAMINASE"/>
    <property type="match status" value="1"/>
</dbReference>
<feature type="active site" description="Proton acceptor" evidence="3">
    <location>
        <position position="192"/>
    </location>
</feature>
<dbReference type="InterPro" id="IPR000653">
    <property type="entry name" value="DegT/StrS_aminotransferase"/>
</dbReference>
<dbReference type="Gene3D" id="3.40.640.10">
    <property type="entry name" value="Type I PLP-dependent aspartate aminotransferase-like (Major domain)"/>
    <property type="match status" value="1"/>
</dbReference>
<comment type="similarity">
    <text evidence="2 5">Belongs to the DegT/DnrJ/EryC1 family.</text>
</comment>
<evidence type="ECO:0000256" key="2">
    <source>
        <dbReference type="ARBA" id="ARBA00037999"/>
    </source>
</evidence>
<sequence length="375" mass="41300">MVPIQMVDLKRQYSKIKPQVDAAIQEVLESAAFINGAPVQQFSQELGQYLGTKHVIPCANGTDALQIAMMALGLEPGDEVITPSFTFIATAEVIALLRLKPVFVDIDPKTYCIDPVAIEKAITPKTKAIVPVHLYGHSADMEAIMEVARKHNLYVIEDNAQAIGSDYTTKAGVTKKAGTFGHIGCTSFFPSKNLGCYGDGGALFTDDDALAAKIRMVANHGQSQRYYHDEVGVNSRLDTLQAVVLRIKLQLLDQYIAARRAAAATYDQGFAGIPQIITPYQAPNQVHVFHQYTLQLEGADRNKLQAYLQEKQVPAMIYYPVPAHRQKMFAGMTDLNQHLPVTDSLTGKVISLPIHTEMDPDQLHHIIESVKSFLN</sequence>
<comment type="caution">
    <text evidence="6">The sequence shown here is derived from an EMBL/GenBank/DDBJ whole genome shotgun (WGS) entry which is preliminary data.</text>
</comment>
<evidence type="ECO:0000256" key="4">
    <source>
        <dbReference type="PIRSR" id="PIRSR000390-2"/>
    </source>
</evidence>
<feature type="modified residue" description="N6-(pyridoxal phosphate)lysine" evidence="4">
    <location>
        <position position="192"/>
    </location>
</feature>
<keyword evidence="1 4" id="KW-0663">Pyridoxal phosphate</keyword>
<dbReference type="InterPro" id="IPR015421">
    <property type="entry name" value="PyrdxlP-dep_Trfase_major"/>
</dbReference>
<dbReference type="OrthoDB" id="9804264at2"/>
<dbReference type="PANTHER" id="PTHR30244:SF42">
    <property type="entry name" value="UDP-2-ACETAMIDO-2-DEOXY-3-OXO-D-GLUCURONATE AMINOTRANSFERASE"/>
    <property type="match status" value="1"/>
</dbReference>
<dbReference type="CDD" id="cd00616">
    <property type="entry name" value="AHBA_syn"/>
    <property type="match status" value="1"/>
</dbReference>
<accession>A0A512RK57</accession>
<name>A0A512RK57_9BACT</name>
<protein>
    <submittedName>
        <fullName evidence="6">Cell surface polysaccharide biosynthesis protein</fullName>
    </submittedName>
</protein>
<evidence type="ECO:0000256" key="5">
    <source>
        <dbReference type="RuleBase" id="RU004508"/>
    </source>
</evidence>
<proteinExistence type="inferred from homology"/>
<dbReference type="GO" id="GO:0030170">
    <property type="term" value="F:pyridoxal phosphate binding"/>
    <property type="evidence" value="ECO:0007669"/>
    <property type="project" value="UniProtKB-ARBA"/>
</dbReference>
<keyword evidence="7" id="KW-1185">Reference proteome</keyword>
<dbReference type="Gene3D" id="3.90.1150.10">
    <property type="entry name" value="Aspartate Aminotransferase, domain 1"/>
    <property type="match status" value="1"/>
</dbReference>
<dbReference type="Pfam" id="PF01041">
    <property type="entry name" value="DegT_DnrJ_EryC1"/>
    <property type="match status" value="1"/>
</dbReference>
<organism evidence="6 7">
    <name type="scientific">Chitinophaga cymbidii</name>
    <dbReference type="NCBI Taxonomy" id="1096750"/>
    <lineage>
        <taxon>Bacteria</taxon>
        <taxon>Pseudomonadati</taxon>
        <taxon>Bacteroidota</taxon>
        <taxon>Chitinophagia</taxon>
        <taxon>Chitinophagales</taxon>
        <taxon>Chitinophagaceae</taxon>
        <taxon>Chitinophaga</taxon>
    </lineage>
</organism>
<dbReference type="GO" id="GO:0008483">
    <property type="term" value="F:transaminase activity"/>
    <property type="evidence" value="ECO:0007669"/>
    <property type="project" value="TreeGrafter"/>
</dbReference>
<evidence type="ECO:0000256" key="1">
    <source>
        <dbReference type="ARBA" id="ARBA00022898"/>
    </source>
</evidence>
<dbReference type="RefSeq" id="WP_146861491.1">
    <property type="nucleotide sequence ID" value="NZ_BKAU01000002.1"/>
</dbReference>
<dbReference type="GO" id="GO:0000271">
    <property type="term" value="P:polysaccharide biosynthetic process"/>
    <property type="evidence" value="ECO:0007669"/>
    <property type="project" value="TreeGrafter"/>
</dbReference>
<dbReference type="FunFam" id="3.40.640.10:FF:000089">
    <property type="entry name" value="Aminotransferase, DegT/DnrJ/EryC1/StrS family"/>
    <property type="match status" value="1"/>
</dbReference>
<evidence type="ECO:0000313" key="7">
    <source>
        <dbReference type="Proteomes" id="UP000321436"/>
    </source>
</evidence>
<dbReference type="InterPro" id="IPR015422">
    <property type="entry name" value="PyrdxlP-dep_Trfase_small"/>
</dbReference>
<dbReference type="SUPFAM" id="SSF53383">
    <property type="entry name" value="PLP-dependent transferases"/>
    <property type="match status" value="1"/>
</dbReference>
<dbReference type="Proteomes" id="UP000321436">
    <property type="component" value="Unassembled WGS sequence"/>
</dbReference>
<dbReference type="InterPro" id="IPR015424">
    <property type="entry name" value="PyrdxlP-dep_Trfase"/>
</dbReference>